<dbReference type="EMBL" id="HBUF01366644">
    <property type="protein sequence ID" value="CAG6723929.1"/>
    <property type="molecule type" value="Transcribed_RNA"/>
</dbReference>
<protein>
    <submittedName>
        <fullName evidence="1">Uncharacterized protein</fullName>
    </submittedName>
</protein>
<organism evidence="1">
    <name type="scientific">Cacopsylla melanoneura</name>
    <dbReference type="NCBI Taxonomy" id="428564"/>
    <lineage>
        <taxon>Eukaryota</taxon>
        <taxon>Metazoa</taxon>
        <taxon>Ecdysozoa</taxon>
        <taxon>Arthropoda</taxon>
        <taxon>Hexapoda</taxon>
        <taxon>Insecta</taxon>
        <taxon>Pterygota</taxon>
        <taxon>Neoptera</taxon>
        <taxon>Paraneoptera</taxon>
        <taxon>Hemiptera</taxon>
        <taxon>Sternorrhyncha</taxon>
        <taxon>Psylloidea</taxon>
        <taxon>Psyllidae</taxon>
        <taxon>Psyllinae</taxon>
        <taxon>Cacopsylla</taxon>
    </lineage>
</organism>
<sequence length="104" mass="11809">MIRREVQLSAKTRSSALLGPRIVSLVQNSFTLRNIKMTIVQCCRGLSYHSCHYHMGYDGLLRVLKTEIVQSQFSFMHSSSKARGSRPSHLAHLNLHQNHSLTFG</sequence>
<proteinExistence type="predicted"/>
<accession>A0A8D8VI95</accession>
<evidence type="ECO:0000313" key="1">
    <source>
        <dbReference type="EMBL" id="CAG6723929.1"/>
    </source>
</evidence>
<reference evidence="1" key="1">
    <citation type="submission" date="2021-05" db="EMBL/GenBank/DDBJ databases">
        <authorList>
            <person name="Alioto T."/>
            <person name="Alioto T."/>
            <person name="Gomez Garrido J."/>
        </authorList>
    </citation>
    <scope>NUCLEOTIDE SEQUENCE</scope>
</reference>
<dbReference type="AlphaFoldDB" id="A0A8D8VI95"/>
<name>A0A8D8VI95_9HEMI</name>